<dbReference type="InterPro" id="IPR017871">
    <property type="entry name" value="ABC_transporter-like_CS"/>
</dbReference>
<evidence type="ECO:0000256" key="5">
    <source>
        <dbReference type="ARBA" id="ARBA00022741"/>
    </source>
</evidence>
<dbReference type="PROSITE" id="PS50893">
    <property type="entry name" value="ABC_TRANSPORTER_2"/>
    <property type="match status" value="1"/>
</dbReference>
<organism evidence="9 10">
    <name type="scientific">Roseateles rivi</name>
    <dbReference type="NCBI Taxonomy" id="3299028"/>
    <lineage>
        <taxon>Bacteria</taxon>
        <taxon>Pseudomonadati</taxon>
        <taxon>Pseudomonadota</taxon>
        <taxon>Betaproteobacteria</taxon>
        <taxon>Burkholderiales</taxon>
        <taxon>Sphaerotilaceae</taxon>
        <taxon>Roseateles</taxon>
    </lineage>
</organism>
<reference evidence="9 10" key="1">
    <citation type="submission" date="2024-08" db="EMBL/GenBank/DDBJ databases">
        <authorList>
            <person name="Lu H."/>
        </authorList>
    </citation>
    <scope>NUCLEOTIDE SEQUENCE [LARGE SCALE GENOMIC DNA]</scope>
    <source>
        <strain evidence="9 10">BYS180W</strain>
    </source>
</reference>
<dbReference type="InterPro" id="IPR030679">
    <property type="entry name" value="ABC_ATPase_HisP-typ"/>
</dbReference>
<dbReference type="InterPro" id="IPR003439">
    <property type="entry name" value="ABC_transporter-like_ATP-bd"/>
</dbReference>
<evidence type="ECO:0000313" key="10">
    <source>
        <dbReference type="Proteomes" id="UP001606099"/>
    </source>
</evidence>
<dbReference type="SMART" id="SM00382">
    <property type="entry name" value="AAA"/>
    <property type="match status" value="1"/>
</dbReference>
<comment type="similarity">
    <text evidence="2">Belongs to the ABC transporter superfamily.</text>
</comment>
<comment type="caution">
    <text evidence="9">The sequence shown here is derived from an EMBL/GenBank/DDBJ whole genome shotgun (WGS) entry which is preliminary data.</text>
</comment>
<keyword evidence="3" id="KW-0813">Transport</keyword>
<dbReference type="SUPFAM" id="SSF52540">
    <property type="entry name" value="P-loop containing nucleoside triphosphate hydrolases"/>
    <property type="match status" value="1"/>
</dbReference>
<evidence type="ECO:0000256" key="7">
    <source>
        <dbReference type="ARBA" id="ARBA00023136"/>
    </source>
</evidence>
<feature type="domain" description="ABC transporter" evidence="8">
    <location>
        <begin position="5"/>
        <end position="250"/>
    </location>
</feature>
<dbReference type="InterPro" id="IPR027417">
    <property type="entry name" value="P-loop_NTPase"/>
</dbReference>
<protein>
    <submittedName>
        <fullName evidence="9">ABC transporter ATP-binding protein</fullName>
    </submittedName>
</protein>
<name>A0ABW7FY02_9BURK</name>
<dbReference type="PROSITE" id="PS00211">
    <property type="entry name" value="ABC_TRANSPORTER_1"/>
    <property type="match status" value="1"/>
</dbReference>
<dbReference type="PANTHER" id="PTHR43166">
    <property type="entry name" value="AMINO ACID IMPORT ATP-BINDING PROTEIN"/>
    <property type="match status" value="1"/>
</dbReference>
<evidence type="ECO:0000256" key="6">
    <source>
        <dbReference type="ARBA" id="ARBA00022840"/>
    </source>
</evidence>
<evidence type="ECO:0000256" key="3">
    <source>
        <dbReference type="ARBA" id="ARBA00022448"/>
    </source>
</evidence>
<evidence type="ECO:0000313" key="9">
    <source>
        <dbReference type="EMBL" id="MFG6449233.1"/>
    </source>
</evidence>
<keyword evidence="5" id="KW-0547">Nucleotide-binding</keyword>
<dbReference type="RefSeq" id="WP_394462230.1">
    <property type="nucleotide sequence ID" value="NZ_JBIGHZ010000005.1"/>
</dbReference>
<dbReference type="Proteomes" id="UP001606099">
    <property type="component" value="Unassembled WGS sequence"/>
</dbReference>
<comment type="subcellular location">
    <subcellularLocation>
        <location evidence="1">Cell membrane</location>
        <topology evidence="1">Peripheral membrane protein</topology>
    </subcellularLocation>
</comment>
<keyword evidence="6 9" id="KW-0067">ATP-binding</keyword>
<evidence type="ECO:0000256" key="1">
    <source>
        <dbReference type="ARBA" id="ARBA00004202"/>
    </source>
</evidence>
<dbReference type="GO" id="GO:0005524">
    <property type="term" value="F:ATP binding"/>
    <property type="evidence" value="ECO:0007669"/>
    <property type="project" value="UniProtKB-KW"/>
</dbReference>
<keyword evidence="10" id="KW-1185">Reference proteome</keyword>
<sequence length="255" mass="28166">MSASLVVEELHKRYGEREVLKGVSLAAKPGDVITLIGSSGSGKSTFLRCINLLEQPWEGRLRLGEEELKLVRDRDGSLKAADAAQLQRWRSRLAMVFQNFNLWAHRTVLENVTEVPIHVLGIPKAEAIEKAEALLARVGVSHRKSVYPAQLSGGEQQRVAIARALAVDPEVMLFDEPTSALDPELVGEVLKVMRDLAAEGRTMIVVTHEMGFAREVSNYTLFLHQGKVEEQGAPKEVLVRPQSERLKAFLSGGLK</sequence>
<keyword evidence="7" id="KW-0472">Membrane</keyword>
<dbReference type="EMBL" id="JBIGHZ010000005">
    <property type="protein sequence ID" value="MFG6449233.1"/>
    <property type="molecule type" value="Genomic_DNA"/>
</dbReference>
<dbReference type="PANTHER" id="PTHR43166:SF35">
    <property type="entry name" value="L-CYSTINE IMPORT ATP-BINDING PROTEIN TCYN"/>
    <property type="match status" value="1"/>
</dbReference>
<keyword evidence="4" id="KW-1003">Cell membrane</keyword>
<proteinExistence type="inferred from homology"/>
<evidence type="ECO:0000259" key="8">
    <source>
        <dbReference type="PROSITE" id="PS50893"/>
    </source>
</evidence>
<dbReference type="PIRSF" id="PIRSF039085">
    <property type="entry name" value="ABC_ATPase_HisP"/>
    <property type="match status" value="1"/>
</dbReference>
<dbReference type="Pfam" id="PF00005">
    <property type="entry name" value="ABC_tran"/>
    <property type="match status" value="1"/>
</dbReference>
<dbReference type="Gene3D" id="3.40.50.300">
    <property type="entry name" value="P-loop containing nucleotide triphosphate hydrolases"/>
    <property type="match status" value="1"/>
</dbReference>
<evidence type="ECO:0000256" key="2">
    <source>
        <dbReference type="ARBA" id="ARBA00005417"/>
    </source>
</evidence>
<dbReference type="InterPro" id="IPR050086">
    <property type="entry name" value="MetN_ABC_transporter-like"/>
</dbReference>
<dbReference type="InterPro" id="IPR003593">
    <property type="entry name" value="AAA+_ATPase"/>
</dbReference>
<dbReference type="CDD" id="cd03262">
    <property type="entry name" value="ABC_HisP_GlnQ"/>
    <property type="match status" value="1"/>
</dbReference>
<accession>A0ABW7FY02</accession>
<gene>
    <name evidence="9" type="ORF">ACG0Z6_13425</name>
</gene>
<evidence type="ECO:0000256" key="4">
    <source>
        <dbReference type="ARBA" id="ARBA00022475"/>
    </source>
</evidence>